<feature type="transmembrane region" description="Helical" evidence="20">
    <location>
        <begin position="203"/>
        <end position="220"/>
    </location>
</feature>
<dbReference type="SUPFAM" id="SSF81324">
    <property type="entry name" value="Voltage-gated potassium channels"/>
    <property type="match status" value="1"/>
</dbReference>
<dbReference type="PRINTS" id="PR00169">
    <property type="entry name" value="KCHANNEL"/>
</dbReference>
<dbReference type="GO" id="GO:0005249">
    <property type="term" value="F:voltage-gated potassium channel activity"/>
    <property type="evidence" value="ECO:0007669"/>
    <property type="project" value="InterPro"/>
</dbReference>
<dbReference type="InterPro" id="IPR018490">
    <property type="entry name" value="cNMP-bd_dom_sf"/>
</dbReference>
<evidence type="ECO:0000256" key="16">
    <source>
        <dbReference type="ARBA" id="ARBA00023286"/>
    </source>
</evidence>
<dbReference type="KEGG" id="pect:BN1012_Phect275"/>
<dbReference type="InterPro" id="IPR014710">
    <property type="entry name" value="RmlC-like_jellyroll"/>
</dbReference>
<evidence type="ECO:0000259" key="21">
    <source>
        <dbReference type="PROSITE" id="PS50042"/>
    </source>
</evidence>
<keyword evidence="5" id="KW-0633">Potassium transport</keyword>
<feature type="transmembrane region" description="Helical" evidence="20">
    <location>
        <begin position="232"/>
        <end position="255"/>
    </location>
</feature>
<dbReference type="SMART" id="SM00100">
    <property type="entry name" value="cNMP"/>
    <property type="match status" value="1"/>
</dbReference>
<dbReference type="PANTHER" id="PTHR11537">
    <property type="entry name" value="VOLTAGE-GATED POTASSIUM CHANNEL"/>
    <property type="match status" value="1"/>
</dbReference>
<gene>
    <name evidence="22" type="ORF">BN1012_Phect275</name>
</gene>
<reference evidence="22 23" key="1">
    <citation type="journal article" date="2014" name="Front. Genet.">
        <title>Genome and metabolic network of "Candidatus Phaeomarinobacter ectocarpi" Ec32, a new candidate genus of Alphaproteobacteria frequently associated with brown algae.</title>
        <authorList>
            <person name="Dittami S.M."/>
            <person name="Barbeyron T."/>
            <person name="Boyen C."/>
            <person name="Cambefort J."/>
            <person name="Collet G."/>
            <person name="Delage L."/>
            <person name="Gobet A."/>
            <person name="Groisillier A."/>
            <person name="Leblanc C."/>
            <person name="Michel G."/>
            <person name="Scornet D."/>
            <person name="Siegel A."/>
            <person name="Tapia J.E."/>
            <person name="Tonon T."/>
        </authorList>
    </citation>
    <scope>NUCLEOTIDE SEQUENCE [LARGE SCALE GENOMIC DNA]</scope>
    <source>
        <strain evidence="22 23">Ec32</strain>
    </source>
</reference>
<keyword evidence="4" id="KW-1003">Cell membrane</keyword>
<evidence type="ECO:0000256" key="13">
    <source>
        <dbReference type="ARBA" id="ARBA00023065"/>
    </source>
</evidence>
<dbReference type="STRING" id="1458461.BN1012_Phect275"/>
<dbReference type="InterPro" id="IPR027359">
    <property type="entry name" value="Volt_channel_dom_sf"/>
</dbReference>
<evidence type="ECO:0000256" key="6">
    <source>
        <dbReference type="ARBA" id="ARBA00022566"/>
    </source>
</evidence>
<dbReference type="InterPro" id="IPR028325">
    <property type="entry name" value="VG_K_chnl"/>
</dbReference>
<evidence type="ECO:0000256" key="7">
    <source>
        <dbReference type="ARBA" id="ARBA00022692"/>
    </source>
</evidence>
<keyword evidence="8" id="KW-0547">Nucleotide-binding</keyword>
<proteinExistence type="inferred from homology"/>
<dbReference type="Proteomes" id="UP000032160">
    <property type="component" value="Chromosome I"/>
</dbReference>
<dbReference type="InterPro" id="IPR000595">
    <property type="entry name" value="cNMP-bd_dom"/>
</dbReference>
<dbReference type="PROSITE" id="PS50042">
    <property type="entry name" value="CNMP_BINDING_3"/>
    <property type="match status" value="1"/>
</dbReference>
<keyword evidence="11" id="KW-0630">Potassium</keyword>
<dbReference type="RefSeq" id="WP_043949429.1">
    <property type="nucleotide sequence ID" value="NZ_HG966617.1"/>
</dbReference>
<comment type="similarity">
    <text evidence="19">Belongs to the potassium channel family.</text>
</comment>
<keyword evidence="10" id="KW-0851">Voltage-gated channel</keyword>
<protein>
    <submittedName>
        <fullName evidence="22">Ion transport protein</fullName>
    </submittedName>
</protein>
<dbReference type="OrthoDB" id="9799090at2"/>
<evidence type="ECO:0000256" key="20">
    <source>
        <dbReference type="SAM" id="Phobius"/>
    </source>
</evidence>
<dbReference type="GO" id="GO:0001508">
    <property type="term" value="P:action potential"/>
    <property type="evidence" value="ECO:0007669"/>
    <property type="project" value="TreeGrafter"/>
</dbReference>
<evidence type="ECO:0000313" key="22">
    <source>
        <dbReference type="EMBL" id="CDO58489.1"/>
    </source>
</evidence>
<evidence type="ECO:0000256" key="18">
    <source>
        <dbReference type="ARBA" id="ARBA00058429"/>
    </source>
</evidence>
<dbReference type="GO" id="GO:0008076">
    <property type="term" value="C:voltage-gated potassium channel complex"/>
    <property type="evidence" value="ECO:0007669"/>
    <property type="project" value="InterPro"/>
</dbReference>
<evidence type="ECO:0000256" key="11">
    <source>
        <dbReference type="ARBA" id="ARBA00022958"/>
    </source>
</evidence>
<feature type="domain" description="Cyclic nucleotide-binding" evidence="21">
    <location>
        <begin position="276"/>
        <end position="391"/>
    </location>
</feature>
<evidence type="ECO:0000313" key="23">
    <source>
        <dbReference type="Proteomes" id="UP000032160"/>
    </source>
</evidence>
<evidence type="ECO:0000256" key="19">
    <source>
        <dbReference type="ARBA" id="ARBA00060926"/>
    </source>
</evidence>
<evidence type="ECO:0000256" key="17">
    <source>
        <dbReference type="ARBA" id="ARBA00023303"/>
    </source>
</evidence>
<sequence length="411" mass="45641">MPQAGTVPDPRPARKGLKARLYHILEAGKTSDRASLIFDVSMTILIIANVVAFSLETVPDIAAQYGGLLEAFNIASVAVFTVEYLARIWVCTEHGPYRRLNGFTARARFVRTPMMIVDLLAIAPFYLAFFLAIDLRVLRVFRLLRFFKLARYSPALSSLSRVLWQERRALGAAMIVMSGALLVSSTLLYFIERHEQPEAFGSVPAAMWWSMATLTTVGYGDVVPVTAGGRLVGALVMLFGLGMFALPIGIIATGFSQEIHRREFAITWGMVARVPLFSALEAEQIFAIMGRLEAVTLPRGSHIAHAGDPADAMYFIISGEVMVERDPEEPIYLREGDFFGEMALLRKATRQHELTVSADCDLLKLASDDFTMLARRHPEIREAVVKVARERAGDATAFTEDEEIEEALRHE</sequence>
<name>X5MDH7_9HYPH</name>
<dbReference type="AlphaFoldDB" id="X5MDH7"/>
<keyword evidence="12 20" id="KW-1133">Transmembrane helix</keyword>
<keyword evidence="15" id="KW-0114">cAMP</keyword>
<dbReference type="EMBL" id="HG966617">
    <property type="protein sequence ID" value="CDO58489.1"/>
    <property type="molecule type" value="Genomic_DNA"/>
</dbReference>
<organism evidence="22 23">
    <name type="scientific">Candidatus Phaeomarinibacter ectocarpi</name>
    <dbReference type="NCBI Taxonomy" id="1458461"/>
    <lineage>
        <taxon>Bacteria</taxon>
        <taxon>Pseudomonadati</taxon>
        <taxon>Pseudomonadota</taxon>
        <taxon>Alphaproteobacteria</taxon>
        <taxon>Hyphomicrobiales</taxon>
        <taxon>Parvibaculaceae</taxon>
        <taxon>Candidatus Phaeomarinibacter</taxon>
    </lineage>
</organism>
<evidence type="ECO:0000256" key="1">
    <source>
        <dbReference type="ARBA" id="ARBA00004651"/>
    </source>
</evidence>
<evidence type="ECO:0000256" key="4">
    <source>
        <dbReference type="ARBA" id="ARBA00022475"/>
    </source>
</evidence>
<dbReference type="Gene3D" id="1.10.287.70">
    <property type="match status" value="1"/>
</dbReference>
<evidence type="ECO:0000256" key="5">
    <source>
        <dbReference type="ARBA" id="ARBA00022538"/>
    </source>
</evidence>
<dbReference type="PANTHER" id="PTHR11537:SF254">
    <property type="entry name" value="POTASSIUM VOLTAGE-GATED CHANNEL PROTEIN SHAB"/>
    <property type="match status" value="1"/>
</dbReference>
<feature type="transmembrane region" description="Helical" evidence="20">
    <location>
        <begin position="115"/>
        <end position="133"/>
    </location>
</feature>
<evidence type="ECO:0000256" key="2">
    <source>
        <dbReference type="ARBA" id="ARBA00011881"/>
    </source>
</evidence>
<feature type="transmembrane region" description="Helical" evidence="20">
    <location>
        <begin position="169"/>
        <end position="191"/>
    </location>
</feature>
<keyword evidence="14 20" id="KW-0472">Membrane</keyword>
<comment type="subcellular location">
    <subcellularLocation>
        <location evidence="1">Cell membrane</location>
        <topology evidence="1">Multi-pass membrane protein</topology>
    </subcellularLocation>
</comment>
<evidence type="ECO:0000256" key="12">
    <source>
        <dbReference type="ARBA" id="ARBA00022989"/>
    </source>
</evidence>
<keyword evidence="13" id="KW-0406">Ion transport</keyword>
<keyword evidence="17" id="KW-0407">Ion channel</keyword>
<keyword evidence="6" id="KW-0116">cAMP-binding</keyword>
<dbReference type="InterPro" id="IPR005821">
    <property type="entry name" value="Ion_trans_dom"/>
</dbReference>
<comment type="function">
    <text evidence="18">Cyclic nucleotide-regulated potassium channel activated by cAMP.</text>
</comment>
<accession>X5MDH7</accession>
<keyword evidence="9" id="KW-0631">Potassium channel</keyword>
<keyword evidence="7 20" id="KW-0812">Transmembrane</keyword>
<evidence type="ECO:0000256" key="10">
    <source>
        <dbReference type="ARBA" id="ARBA00022882"/>
    </source>
</evidence>
<dbReference type="CDD" id="cd00038">
    <property type="entry name" value="CAP_ED"/>
    <property type="match status" value="1"/>
</dbReference>
<evidence type="ECO:0000256" key="15">
    <source>
        <dbReference type="ARBA" id="ARBA00023149"/>
    </source>
</evidence>
<dbReference type="Gene3D" id="1.20.120.350">
    <property type="entry name" value="Voltage-gated potassium channels. Chain C"/>
    <property type="match status" value="1"/>
</dbReference>
<keyword evidence="16" id="KW-1071">Ligand-gated ion channel</keyword>
<evidence type="ECO:0000256" key="9">
    <source>
        <dbReference type="ARBA" id="ARBA00022826"/>
    </source>
</evidence>
<dbReference type="Gene3D" id="2.60.120.10">
    <property type="entry name" value="Jelly Rolls"/>
    <property type="match status" value="1"/>
</dbReference>
<evidence type="ECO:0000256" key="8">
    <source>
        <dbReference type="ARBA" id="ARBA00022741"/>
    </source>
</evidence>
<feature type="transmembrane region" description="Helical" evidence="20">
    <location>
        <begin position="36"/>
        <end position="55"/>
    </location>
</feature>
<dbReference type="GO" id="GO:0030552">
    <property type="term" value="F:cAMP binding"/>
    <property type="evidence" value="ECO:0007669"/>
    <property type="project" value="UniProtKB-KW"/>
</dbReference>
<evidence type="ECO:0000256" key="14">
    <source>
        <dbReference type="ARBA" id="ARBA00023136"/>
    </source>
</evidence>
<dbReference type="Pfam" id="PF00520">
    <property type="entry name" value="Ion_trans"/>
    <property type="match status" value="1"/>
</dbReference>
<evidence type="ECO:0000256" key="3">
    <source>
        <dbReference type="ARBA" id="ARBA00022448"/>
    </source>
</evidence>
<dbReference type="Pfam" id="PF00027">
    <property type="entry name" value="cNMP_binding"/>
    <property type="match status" value="1"/>
</dbReference>
<comment type="subunit">
    <text evidence="2">Homotetramer.</text>
</comment>
<dbReference type="FunFam" id="1.10.287.70:FF:000181">
    <property type="entry name" value="Cyclic nucleotide-gated potassium channel mll3241"/>
    <property type="match status" value="1"/>
</dbReference>
<feature type="transmembrane region" description="Helical" evidence="20">
    <location>
        <begin position="67"/>
        <end position="90"/>
    </location>
</feature>
<dbReference type="PATRIC" id="fig|1458461.3.peg.274"/>
<dbReference type="SUPFAM" id="SSF51206">
    <property type="entry name" value="cAMP-binding domain-like"/>
    <property type="match status" value="1"/>
</dbReference>
<dbReference type="HOGENOM" id="CLU_011722_1_2_5"/>
<keyword evidence="23" id="KW-1185">Reference proteome</keyword>
<keyword evidence="3" id="KW-0813">Transport</keyword>